<dbReference type="AlphaFoldDB" id="A0AAP9HBB5"/>
<dbReference type="Pfam" id="PF04392">
    <property type="entry name" value="ABC_sub_bind"/>
    <property type="match status" value="1"/>
</dbReference>
<dbReference type="Proteomes" id="UP000425411">
    <property type="component" value="Chromosome"/>
</dbReference>
<dbReference type="InterPro" id="IPR007487">
    <property type="entry name" value="ABC_transpt-TYRBP-like"/>
</dbReference>
<dbReference type="Gene3D" id="3.40.50.2300">
    <property type="match status" value="2"/>
</dbReference>
<organism evidence="1 2">
    <name type="scientific">Gemella morbillorum</name>
    <dbReference type="NCBI Taxonomy" id="29391"/>
    <lineage>
        <taxon>Bacteria</taxon>
        <taxon>Bacillati</taxon>
        <taxon>Bacillota</taxon>
        <taxon>Bacilli</taxon>
        <taxon>Bacillales</taxon>
        <taxon>Gemellaceae</taxon>
        <taxon>Gemella</taxon>
    </lineage>
</organism>
<proteinExistence type="predicted"/>
<dbReference type="InterPro" id="IPR028082">
    <property type="entry name" value="Peripla_BP_I"/>
</dbReference>
<dbReference type="SUPFAM" id="SSF53822">
    <property type="entry name" value="Periplasmic binding protein-like I"/>
    <property type="match status" value="1"/>
</dbReference>
<reference evidence="1 2" key="1">
    <citation type="submission" date="2019-11" db="EMBL/GenBank/DDBJ databases">
        <title>FDA dAtabase for Regulatory Grade micrObial Sequences (FDA-ARGOS): Supporting development and validation of Infectious Disease Dx tests.</title>
        <authorList>
            <person name="Turner S."/>
            <person name="Byrd R."/>
            <person name="Tallon L."/>
            <person name="Sadzewicz L."/>
            <person name="Vavikolanu K."/>
            <person name="Mehta A."/>
            <person name="Aluvathingal J."/>
            <person name="Nadendla S."/>
            <person name="Myers T."/>
            <person name="Yan Y."/>
            <person name="Sichtig H."/>
        </authorList>
    </citation>
    <scope>NUCLEOTIDE SEQUENCE [LARGE SCALE GENOMIC DNA]</scope>
    <source>
        <strain evidence="1 2">FDAARGOS_741</strain>
    </source>
</reference>
<dbReference type="PROSITE" id="PS51257">
    <property type="entry name" value="PROKAR_LIPOPROTEIN"/>
    <property type="match status" value="1"/>
</dbReference>
<dbReference type="PANTHER" id="PTHR35271">
    <property type="entry name" value="ABC TRANSPORTER, SUBSTRATE-BINDING LIPOPROTEIN-RELATED"/>
    <property type="match status" value="1"/>
</dbReference>
<dbReference type="CDD" id="cd06325">
    <property type="entry name" value="PBP1_ABC_unchar_transporter"/>
    <property type="match status" value="1"/>
</dbReference>
<keyword evidence="2" id="KW-1185">Reference proteome</keyword>
<accession>A0AAP9HBB5</accession>
<dbReference type="RefSeq" id="WP_004633514.1">
    <property type="nucleotide sequence ID" value="NZ_CP046314.1"/>
</dbReference>
<dbReference type="EMBL" id="CP046314">
    <property type="protein sequence ID" value="QGS08480.1"/>
    <property type="molecule type" value="Genomic_DNA"/>
</dbReference>
<gene>
    <name evidence="1" type="ORF">FOC49_00600</name>
</gene>
<sequence length="317" mass="34129">MKFKKLKVLLGISLLVLGGCSNKGEVKTDNIKIGVLQYAEHNALTSAREGFVEALAEERYTSDKVTFNVQNAMGDQSNLQTIAEQLARKNDLNFVIATPAAQAMVNVDDRTPTIFTAVTDPVAASLLVKTDAPEGNVTGTVDLTPVDKQIEKLLKIVPKAKKVGIFYNSSEVNSEAQAKIAKETLKKSGIEVVEKTVTTTNDVQQVITSLASEVDAIYFPTDTTVASTISTIGTVLKEKKVPALGGDKAVLEGMLVTYGVDYKEIGRQAGRQAAQILKGKKISELPVEQPKKLAVDINDDMVRALGLNKEELLKVLG</sequence>
<evidence type="ECO:0000313" key="1">
    <source>
        <dbReference type="EMBL" id="QGS08480.1"/>
    </source>
</evidence>
<name>A0AAP9HBB5_9BACL</name>
<protein>
    <submittedName>
        <fullName evidence="1">ABC transporter substrate-binding protein</fullName>
    </submittedName>
</protein>
<dbReference type="PANTHER" id="PTHR35271:SF1">
    <property type="entry name" value="ABC TRANSPORTER, SUBSTRATE-BINDING LIPOPROTEIN"/>
    <property type="match status" value="1"/>
</dbReference>
<evidence type="ECO:0000313" key="2">
    <source>
        <dbReference type="Proteomes" id="UP000425411"/>
    </source>
</evidence>